<dbReference type="InterPro" id="IPR029039">
    <property type="entry name" value="Flavoprotein-like_sf"/>
</dbReference>
<evidence type="ECO:0000313" key="3">
    <source>
        <dbReference type="Proteomes" id="UP000539052"/>
    </source>
</evidence>
<keyword evidence="3" id="KW-1185">Reference proteome</keyword>
<sequence>MKTIVVYQSSTGFTKQYAQWIAEDLKCQAVSLKEVSEQAIRENECIIFGGWIMGGMINGLDKVLKMNPKQLVVFAVGASPEKLTDTAEMKKQNHIEDKELFYLVGGFRFSELNFMIRAMLKTMKKSAAKKEDKTPQDQFMADTLGTSFDNSDRTYITPLVTCVKEK</sequence>
<dbReference type="SUPFAM" id="SSF52218">
    <property type="entry name" value="Flavoproteins"/>
    <property type="match status" value="1"/>
</dbReference>
<reference evidence="2 3" key="1">
    <citation type="submission" date="2020-03" db="EMBL/GenBank/DDBJ databases">
        <title>Genome Sequence of industrial isolate, B5A.</title>
        <authorList>
            <person name="Sharma S."/>
            <person name="Patil P.B."/>
            <person name="Korpole S."/>
        </authorList>
    </citation>
    <scope>NUCLEOTIDE SEQUENCE [LARGE SCALE GENOMIC DNA]</scope>
    <source>
        <strain evidence="2 3">PI-S10-B5A</strain>
    </source>
</reference>
<dbReference type="Gene3D" id="3.40.50.360">
    <property type="match status" value="1"/>
</dbReference>
<proteinExistence type="predicted"/>
<dbReference type="RefSeq" id="WP_170819987.1">
    <property type="nucleotide sequence ID" value="NZ_JAAOXG010000002.1"/>
</dbReference>
<protein>
    <recommendedName>
        <fullName evidence="1">Flavodoxin domain-containing protein</fullName>
    </recommendedName>
</protein>
<dbReference type="PROSITE" id="PS00201">
    <property type="entry name" value="FLAVODOXIN"/>
    <property type="match status" value="1"/>
</dbReference>
<accession>A0ABX1VLA9</accession>
<dbReference type="InterPro" id="IPR001226">
    <property type="entry name" value="Flavodoxin_CS"/>
</dbReference>
<evidence type="ECO:0000313" key="2">
    <source>
        <dbReference type="EMBL" id="NNJ28635.1"/>
    </source>
</evidence>
<organism evidence="2 3">
    <name type="scientific">Lacrimispora defluvii</name>
    <dbReference type="NCBI Taxonomy" id="2719233"/>
    <lineage>
        <taxon>Bacteria</taxon>
        <taxon>Bacillati</taxon>
        <taxon>Bacillota</taxon>
        <taxon>Clostridia</taxon>
        <taxon>Lachnospirales</taxon>
        <taxon>Lachnospiraceae</taxon>
        <taxon>Lacrimispora</taxon>
    </lineage>
</organism>
<dbReference type="InterPro" id="IPR052200">
    <property type="entry name" value="Protoporphyrinogen_IX_DH"/>
</dbReference>
<evidence type="ECO:0000259" key="1">
    <source>
        <dbReference type="Pfam" id="PF12724"/>
    </source>
</evidence>
<dbReference type="PANTHER" id="PTHR38030">
    <property type="entry name" value="PROTOPORPHYRINOGEN IX DEHYDROGENASE [MENAQUINONE]"/>
    <property type="match status" value="1"/>
</dbReference>
<dbReference type="PANTHER" id="PTHR38030:SF2">
    <property type="entry name" value="PROTOPORPHYRINOGEN IX DEHYDROGENASE [QUINONE]"/>
    <property type="match status" value="1"/>
</dbReference>
<dbReference type="EMBL" id="JAAOXG010000002">
    <property type="protein sequence ID" value="NNJ28635.1"/>
    <property type="molecule type" value="Genomic_DNA"/>
</dbReference>
<feature type="domain" description="Flavodoxin" evidence="1">
    <location>
        <begin position="4"/>
        <end position="133"/>
    </location>
</feature>
<name>A0ABX1VLA9_9FIRM</name>
<gene>
    <name evidence="2" type="ORF">G9470_02310</name>
</gene>
<comment type="caution">
    <text evidence="2">The sequence shown here is derived from an EMBL/GenBank/DDBJ whole genome shotgun (WGS) entry which is preliminary data.</text>
</comment>
<dbReference type="Proteomes" id="UP000539052">
    <property type="component" value="Unassembled WGS sequence"/>
</dbReference>
<dbReference type="InterPro" id="IPR026816">
    <property type="entry name" value="Flavodoxin_dom"/>
</dbReference>
<dbReference type="Pfam" id="PF12724">
    <property type="entry name" value="Flavodoxin_5"/>
    <property type="match status" value="1"/>
</dbReference>